<evidence type="ECO:0000259" key="3">
    <source>
        <dbReference type="PROSITE" id="PS50110"/>
    </source>
</evidence>
<feature type="modified residue" description="4-aspartylphosphate" evidence="2">
    <location>
        <position position="55"/>
    </location>
</feature>
<dbReference type="InterPro" id="IPR050595">
    <property type="entry name" value="Bact_response_regulator"/>
</dbReference>
<dbReference type="PANTHER" id="PTHR44591">
    <property type="entry name" value="STRESS RESPONSE REGULATOR PROTEIN 1"/>
    <property type="match status" value="1"/>
</dbReference>
<dbReference type="SUPFAM" id="SSF52172">
    <property type="entry name" value="CheY-like"/>
    <property type="match status" value="1"/>
</dbReference>
<dbReference type="EMBL" id="PFFQ01000066">
    <property type="protein sequence ID" value="PIW13890.1"/>
    <property type="molecule type" value="Genomic_DNA"/>
</dbReference>
<dbReference type="InterPro" id="IPR011006">
    <property type="entry name" value="CheY-like_superfamily"/>
</dbReference>
<evidence type="ECO:0000313" key="4">
    <source>
        <dbReference type="EMBL" id="PIW13890.1"/>
    </source>
</evidence>
<dbReference type="PANTHER" id="PTHR44591:SF3">
    <property type="entry name" value="RESPONSE REGULATORY DOMAIN-CONTAINING PROTEIN"/>
    <property type="match status" value="1"/>
</dbReference>
<accession>A0A2M7FXA9</accession>
<proteinExistence type="predicted"/>
<dbReference type="Pfam" id="PF00072">
    <property type="entry name" value="Response_reg"/>
    <property type="match status" value="1"/>
</dbReference>
<keyword evidence="1 2" id="KW-0597">Phosphoprotein</keyword>
<comment type="caution">
    <text evidence="4">The sequence shown here is derived from an EMBL/GenBank/DDBJ whole genome shotgun (WGS) entry which is preliminary data.</text>
</comment>
<dbReference type="Proteomes" id="UP000231019">
    <property type="component" value="Unassembled WGS sequence"/>
</dbReference>
<dbReference type="InterPro" id="IPR001789">
    <property type="entry name" value="Sig_transdc_resp-reg_receiver"/>
</dbReference>
<sequence>MSLKILVVDDAVVARKMIKRHLTGSPYEDATIIEATSGENGLELFDDSMGVVMSDWNMPGINGLDFVREIRSREQAWGRTGDQLVPIIMITTEGTAQKVNLAKDAGVNEYIVKPFSAAQLVEALNNVLE</sequence>
<reference evidence="4 5" key="1">
    <citation type="submission" date="2017-09" db="EMBL/GenBank/DDBJ databases">
        <title>Depth-based differentiation of microbial function through sediment-hosted aquifers and enrichment of novel symbionts in the deep terrestrial subsurface.</title>
        <authorList>
            <person name="Probst A.J."/>
            <person name="Ladd B."/>
            <person name="Jarett J.K."/>
            <person name="Geller-Mcgrath D.E."/>
            <person name="Sieber C.M."/>
            <person name="Emerson J.B."/>
            <person name="Anantharaman K."/>
            <person name="Thomas B.C."/>
            <person name="Malmstrom R."/>
            <person name="Stieglmeier M."/>
            <person name="Klingl A."/>
            <person name="Woyke T."/>
            <person name="Ryan C.M."/>
            <person name="Banfield J.F."/>
        </authorList>
    </citation>
    <scope>NUCLEOTIDE SEQUENCE [LARGE SCALE GENOMIC DNA]</scope>
    <source>
        <strain evidence="4">CG17_big_fil_post_rev_8_21_14_2_50_48_46</strain>
    </source>
</reference>
<dbReference type="SMART" id="SM00448">
    <property type="entry name" value="REC"/>
    <property type="match status" value="1"/>
</dbReference>
<name>A0A2M7FXA9_9BACT</name>
<evidence type="ECO:0000256" key="2">
    <source>
        <dbReference type="PROSITE-ProRule" id="PRU00169"/>
    </source>
</evidence>
<dbReference type="AlphaFoldDB" id="A0A2M7FXA9"/>
<evidence type="ECO:0000313" key="5">
    <source>
        <dbReference type="Proteomes" id="UP000231019"/>
    </source>
</evidence>
<dbReference type="PROSITE" id="PS50110">
    <property type="entry name" value="RESPONSE_REGULATORY"/>
    <property type="match status" value="1"/>
</dbReference>
<gene>
    <name evidence="4" type="ORF">COW36_24810</name>
</gene>
<organism evidence="4 5">
    <name type="scientific">bacterium (Candidatus Blackallbacteria) CG17_big_fil_post_rev_8_21_14_2_50_48_46</name>
    <dbReference type="NCBI Taxonomy" id="2014261"/>
    <lineage>
        <taxon>Bacteria</taxon>
        <taxon>Candidatus Blackallbacteria</taxon>
    </lineage>
</organism>
<feature type="domain" description="Response regulatory" evidence="3">
    <location>
        <begin position="4"/>
        <end position="128"/>
    </location>
</feature>
<dbReference type="GO" id="GO:0000160">
    <property type="term" value="P:phosphorelay signal transduction system"/>
    <property type="evidence" value="ECO:0007669"/>
    <property type="project" value="InterPro"/>
</dbReference>
<dbReference type="Gene3D" id="3.40.50.2300">
    <property type="match status" value="1"/>
</dbReference>
<protein>
    <submittedName>
        <fullName evidence="4">Two-component system response regulator</fullName>
    </submittedName>
</protein>
<evidence type="ECO:0000256" key="1">
    <source>
        <dbReference type="ARBA" id="ARBA00022553"/>
    </source>
</evidence>